<proteinExistence type="inferred from homology"/>
<dbReference type="InterPro" id="IPR051910">
    <property type="entry name" value="ComF/GntX_DNA_util-trans"/>
</dbReference>
<dbReference type="AlphaFoldDB" id="A0A1F6DEL0"/>
<evidence type="ECO:0000313" key="3">
    <source>
        <dbReference type="EMBL" id="OGG59462.1"/>
    </source>
</evidence>
<evidence type="ECO:0000259" key="2">
    <source>
        <dbReference type="Pfam" id="PF00156"/>
    </source>
</evidence>
<dbReference type="InterPro" id="IPR000836">
    <property type="entry name" value="PRTase_dom"/>
</dbReference>
<dbReference type="Proteomes" id="UP000178042">
    <property type="component" value="Unassembled WGS sequence"/>
</dbReference>
<evidence type="ECO:0000313" key="4">
    <source>
        <dbReference type="Proteomes" id="UP000178042"/>
    </source>
</evidence>
<dbReference type="CDD" id="cd06223">
    <property type="entry name" value="PRTases_typeI"/>
    <property type="match status" value="1"/>
</dbReference>
<dbReference type="Pfam" id="PF00156">
    <property type="entry name" value="Pribosyltran"/>
    <property type="match status" value="1"/>
</dbReference>
<organism evidence="3 4">
    <name type="scientific">Candidatus Kaiserbacteria bacterium RIFCSPHIGHO2_02_FULL_49_16</name>
    <dbReference type="NCBI Taxonomy" id="1798490"/>
    <lineage>
        <taxon>Bacteria</taxon>
        <taxon>Candidatus Kaiseribacteriota</taxon>
    </lineage>
</organism>
<dbReference type="InterPro" id="IPR029057">
    <property type="entry name" value="PRTase-like"/>
</dbReference>
<feature type="domain" description="Phosphoribosyltransferase" evidence="2">
    <location>
        <begin position="139"/>
        <end position="211"/>
    </location>
</feature>
<reference evidence="3 4" key="1">
    <citation type="journal article" date="2016" name="Nat. Commun.">
        <title>Thousands of microbial genomes shed light on interconnected biogeochemical processes in an aquifer system.</title>
        <authorList>
            <person name="Anantharaman K."/>
            <person name="Brown C.T."/>
            <person name="Hug L.A."/>
            <person name="Sharon I."/>
            <person name="Castelle C.J."/>
            <person name="Probst A.J."/>
            <person name="Thomas B.C."/>
            <person name="Singh A."/>
            <person name="Wilkins M.J."/>
            <person name="Karaoz U."/>
            <person name="Brodie E.L."/>
            <person name="Williams K.H."/>
            <person name="Hubbard S.S."/>
            <person name="Banfield J.F."/>
        </authorList>
    </citation>
    <scope>NUCLEOTIDE SEQUENCE [LARGE SCALE GENOMIC DNA]</scope>
</reference>
<comment type="similarity">
    <text evidence="1">Belongs to the ComF/GntX family.</text>
</comment>
<dbReference type="EMBL" id="MFLD01000026">
    <property type="protein sequence ID" value="OGG59462.1"/>
    <property type="molecule type" value="Genomic_DNA"/>
</dbReference>
<dbReference type="PANTHER" id="PTHR47505:SF1">
    <property type="entry name" value="DNA UTILIZATION PROTEIN YHGH"/>
    <property type="match status" value="1"/>
</dbReference>
<gene>
    <name evidence="3" type="ORF">A3C86_00705</name>
</gene>
<name>A0A1F6DEL0_9BACT</name>
<sequence length="219" mass="24449">MNWRKFRGVIVSVLDIILPRRDRTVRAENWTIEDLAVSPHTHDACGVRITTILDYRTPAVEDCIRALKYDGSSRSAELLAEALADYLREEIAQARSFSVRPVLLVPIPLYKARERERGFNQVEAVLEKLPKEFLDGTLASLAPKSLARIRETKQQTKLSREERLKNMKNAFSVPNAEAVRDTHVFLIDDVTTTGATLAEAASPLRKAGAEVSALALARA</sequence>
<comment type="caution">
    <text evidence="3">The sequence shown here is derived from an EMBL/GenBank/DDBJ whole genome shotgun (WGS) entry which is preliminary data.</text>
</comment>
<accession>A0A1F6DEL0</accession>
<dbReference type="SUPFAM" id="SSF53271">
    <property type="entry name" value="PRTase-like"/>
    <property type="match status" value="1"/>
</dbReference>
<dbReference type="PANTHER" id="PTHR47505">
    <property type="entry name" value="DNA UTILIZATION PROTEIN YHGH"/>
    <property type="match status" value="1"/>
</dbReference>
<protein>
    <recommendedName>
        <fullName evidence="2">Phosphoribosyltransferase domain-containing protein</fullName>
    </recommendedName>
</protein>
<evidence type="ECO:0000256" key="1">
    <source>
        <dbReference type="ARBA" id="ARBA00008007"/>
    </source>
</evidence>
<dbReference type="Gene3D" id="3.40.50.2020">
    <property type="match status" value="1"/>
</dbReference>